<evidence type="ECO:0000259" key="3">
    <source>
        <dbReference type="PROSITE" id="PS50157"/>
    </source>
</evidence>
<dbReference type="EMBL" id="JADNYJ010000098">
    <property type="protein sequence ID" value="KAF8886064.1"/>
    <property type="molecule type" value="Genomic_DNA"/>
</dbReference>
<gene>
    <name evidence="4" type="ORF">CPB84DRAFT_1850208</name>
</gene>
<dbReference type="InterPro" id="IPR036236">
    <property type="entry name" value="Znf_C2H2_sf"/>
</dbReference>
<dbReference type="AlphaFoldDB" id="A0A9P5NGD4"/>
<comment type="caution">
    <text evidence="4">The sequence shown here is derived from an EMBL/GenBank/DDBJ whole genome shotgun (WGS) entry which is preliminary data.</text>
</comment>
<evidence type="ECO:0000313" key="4">
    <source>
        <dbReference type="EMBL" id="KAF8886064.1"/>
    </source>
</evidence>
<evidence type="ECO:0000256" key="2">
    <source>
        <dbReference type="SAM" id="MobiDB-lite"/>
    </source>
</evidence>
<accession>A0A9P5NGD4</accession>
<keyword evidence="1" id="KW-0863">Zinc-finger</keyword>
<keyword evidence="1" id="KW-0862">Zinc</keyword>
<feature type="compositionally biased region" description="Acidic residues" evidence="2">
    <location>
        <begin position="129"/>
        <end position="147"/>
    </location>
</feature>
<dbReference type="OrthoDB" id="3176823at2759"/>
<feature type="region of interest" description="Disordered" evidence="2">
    <location>
        <begin position="88"/>
        <end position="217"/>
    </location>
</feature>
<dbReference type="Proteomes" id="UP000724874">
    <property type="component" value="Unassembled WGS sequence"/>
</dbReference>
<name>A0A9P5NGD4_GYMJU</name>
<proteinExistence type="predicted"/>
<organism evidence="4 5">
    <name type="scientific">Gymnopilus junonius</name>
    <name type="common">Spectacular rustgill mushroom</name>
    <name type="synonym">Gymnopilus spectabilis subsp. junonius</name>
    <dbReference type="NCBI Taxonomy" id="109634"/>
    <lineage>
        <taxon>Eukaryota</taxon>
        <taxon>Fungi</taxon>
        <taxon>Dikarya</taxon>
        <taxon>Basidiomycota</taxon>
        <taxon>Agaricomycotina</taxon>
        <taxon>Agaricomycetes</taxon>
        <taxon>Agaricomycetidae</taxon>
        <taxon>Agaricales</taxon>
        <taxon>Agaricineae</taxon>
        <taxon>Hymenogastraceae</taxon>
        <taxon>Gymnopilus</taxon>
    </lineage>
</organism>
<dbReference type="SMART" id="SM00355">
    <property type="entry name" value="ZnF_C2H2"/>
    <property type="match status" value="2"/>
</dbReference>
<dbReference type="GO" id="GO:0008270">
    <property type="term" value="F:zinc ion binding"/>
    <property type="evidence" value="ECO:0007669"/>
    <property type="project" value="UniProtKB-KW"/>
</dbReference>
<dbReference type="PROSITE" id="PS50157">
    <property type="entry name" value="ZINC_FINGER_C2H2_2"/>
    <property type="match status" value="1"/>
</dbReference>
<dbReference type="SUPFAM" id="SSF57667">
    <property type="entry name" value="beta-beta-alpha zinc fingers"/>
    <property type="match status" value="1"/>
</dbReference>
<feature type="compositionally biased region" description="Polar residues" evidence="2">
    <location>
        <begin position="161"/>
        <end position="171"/>
    </location>
</feature>
<evidence type="ECO:0000313" key="5">
    <source>
        <dbReference type="Proteomes" id="UP000724874"/>
    </source>
</evidence>
<keyword evidence="1" id="KW-0479">Metal-binding</keyword>
<sequence>MNTLSICIKGFNASVLATKTQKDDCLVWETLPSFGQDTRDFISGSTFSSMGLEPGTLDFVAPPQKSHVPRISIWSEYPRYLLDDYDETESEDSASSSSSRSSIRRPTLPTYAKLKKADGPLTPNTCPSDSEDASDYSSDEGEEDDDYSPPPPPARRAFSLKPTQNSSASTSRTRRIGGRVQSVPSTPKRKFKELEEQSDKVGGHQKASTSDKKPKVIQCPKCPHFRARAKGDMKRHLESLAHQPQSYYCSKPGCGKVFTRIDALKRHIQTTPGHY</sequence>
<evidence type="ECO:0000256" key="1">
    <source>
        <dbReference type="PROSITE-ProRule" id="PRU00042"/>
    </source>
</evidence>
<feature type="domain" description="C2H2-type" evidence="3">
    <location>
        <begin position="247"/>
        <end position="275"/>
    </location>
</feature>
<dbReference type="Gene3D" id="3.30.160.60">
    <property type="entry name" value="Classic Zinc Finger"/>
    <property type="match status" value="1"/>
</dbReference>
<protein>
    <recommendedName>
        <fullName evidence="3">C2H2-type domain-containing protein</fullName>
    </recommendedName>
</protein>
<keyword evidence="5" id="KW-1185">Reference proteome</keyword>
<feature type="compositionally biased region" description="Basic and acidic residues" evidence="2">
    <location>
        <begin position="192"/>
        <end position="202"/>
    </location>
</feature>
<reference evidence="4" key="1">
    <citation type="submission" date="2020-11" db="EMBL/GenBank/DDBJ databases">
        <authorList>
            <consortium name="DOE Joint Genome Institute"/>
            <person name="Ahrendt S."/>
            <person name="Riley R."/>
            <person name="Andreopoulos W."/>
            <person name="LaButti K."/>
            <person name="Pangilinan J."/>
            <person name="Ruiz-duenas F.J."/>
            <person name="Barrasa J.M."/>
            <person name="Sanchez-Garcia M."/>
            <person name="Camarero S."/>
            <person name="Miyauchi S."/>
            <person name="Serrano A."/>
            <person name="Linde D."/>
            <person name="Babiker R."/>
            <person name="Drula E."/>
            <person name="Ayuso-Fernandez I."/>
            <person name="Pacheco R."/>
            <person name="Padilla G."/>
            <person name="Ferreira P."/>
            <person name="Barriuso J."/>
            <person name="Kellner H."/>
            <person name="Castanera R."/>
            <person name="Alfaro M."/>
            <person name="Ramirez L."/>
            <person name="Pisabarro A.G."/>
            <person name="Kuo A."/>
            <person name="Tritt A."/>
            <person name="Lipzen A."/>
            <person name="He G."/>
            <person name="Yan M."/>
            <person name="Ng V."/>
            <person name="Cullen D."/>
            <person name="Martin F."/>
            <person name="Rosso M.-N."/>
            <person name="Henrissat B."/>
            <person name="Hibbett D."/>
            <person name="Martinez A.T."/>
            <person name="Grigoriev I.V."/>
        </authorList>
    </citation>
    <scope>NUCLEOTIDE SEQUENCE</scope>
    <source>
        <strain evidence="4">AH 44721</strain>
    </source>
</reference>
<dbReference type="InterPro" id="IPR013087">
    <property type="entry name" value="Znf_C2H2_type"/>
</dbReference>